<keyword evidence="1" id="KW-0812">Transmembrane</keyword>
<accession>A0AAP0RT08</accession>
<dbReference type="Proteomes" id="UP001415857">
    <property type="component" value="Unassembled WGS sequence"/>
</dbReference>
<reference evidence="2 3" key="1">
    <citation type="journal article" date="2024" name="Plant J.">
        <title>Genome sequences and population genomics reveal climatic adaptation and genomic divergence between two closely related sweetgum species.</title>
        <authorList>
            <person name="Xu W.Q."/>
            <person name="Ren C.Q."/>
            <person name="Zhang X.Y."/>
            <person name="Comes H.P."/>
            <person name="Liu X.H."/>
            <person name="Li Y.G."/>
            <person name="Kettle C.J."/>
            <person name="Jalonen R."/>
            <person name="Gaisberger H."/>
            <person name="Ma Y.Z."/>
            <person name="Qiu Y.X."/>
        </authorList>
    </citation>
    <scope>NUCLEOTIDE SEQUENCE [LARGE SCALE GENOMIC DNA]</scope>
    <source>
        <strain evidence="2">Hangzhou</strain>
    </source>
</reference>
<evidence type="ECO:0000256" key="1">
    <source>
        <dbReference type="SAM" id="Phobius"/>
    </source>
</evidence>
<dbReference type="EMBL" id="JBBPBK010000006">
    <property type="protein sequence ID" value="KAK9284022.1"/>
    <property type="molecule type" value="Genomic_DNA"/>
</dbReference>
<evidence type="ECO:0000313" key="3">
    <source>
        <dbReference type="Proteomes" id="UP001415857"/>
    </source>
</evidence>
<comment type="caution">
    <text evidence="2">The sequence shown here is derived from an EMBL/GenBank/DDBJ whole genome shotgun (WGS) entry which is preliminary data.</text>
</comment>
<keyword evidence="1" id="KW-0472">Membrane</keyword>
<sequence>MTVSEGDNETWSSMTDVCIGVALVFRPPPAAAAAAAAAATPAAAAAASALSILAGSQPPLKLRRHSRRCCCRSFLLLRLLLPRRTQIDPTRHCLPSMGKCLNQATTRAKIGSSQSGCNGGASESRG</sequence>
<feature type="transmembrane region" description="Helical" evidence="1">
    <location>
        <begin position="30"/>
        <end position="54"/>
    </location>
</feature>
<organism evidence="2 3">
    <name type="scientific">Liquidambar formosana</name>
    <name type="common">Formosan gum</name>
    <dbReference type="NCBI Taxonomy" id="63359"/>
    <lineage>
        <taxon>Eukaryota</taxon>
        <taxon>Viridiplantae</taxon>
        <taxon>Streptophyta</taxon>
        <taxon>Embryophyta</taxon>
        <taxon>Tracheophyta</taxon>
        <taxon>Spermatophyta</taxon>
        <taxon>Magnoliopsida</taxon>
        <taxon>eudicotyledons</taxon>
        <taxon>Gunneridae</taxon>
        <taxon>Pentapetalae</taxon>
        <taxon>Saxifragales</taxon>
        <taxon>Altingiaceae</taxon>
        <taxon>Liquidambar</taxon>
    </lineage>
</organism>
<evidence type="ECO:0000313" key="2">
    <source>
        <dbReference type="EMBL" id="KAK9284022.1"/>
    </source>
</evidence>
<name>A0AAP0RT08_LIQFO</name>
<dbReference type="AlphaFoldDB" id="A0AAP0RT08"/>
<gene>
    <name evidence="2" type="ORF">L1049_012281</name>
</gene>
<keyword evidence="3" id="KW-1185">Reference proteome</keyword>
<proteinExistence type="predicted"/>
<keyword evidence="1" id="KW-1133">Transmembrane helix</keyword>
<protein>
    <submittedName>
        <fullName evidence="2">Uncharacterized protein</fullName>
    </submittedName>
</protein>